<keyword evidence="3" id="KW-1003">Cell membrane</keyword>
<dbReference type="CDD" id="cd00054">
    <property type="entry name" value="EGF_CA"/>
    <property type="match status" value="1"/>
</dbReference>
<dbReference type="PRINTS" id="PR00343">
    <property type="entry name" value="SELECTIN"/>
</dbReference>
<dbReference type="Gene3D" id="3.10.100.10">
    <property type="entry name" value="Mannose-Binding Protein A, subunit A"/>
    <property type="match status" value="1"/>
</dbReference>
<dbReference type="PROSITE" id="PS01186">
    <property type="entry name" value="EGF_2"/>
    <property type="match status" value="1"/>
</dbReference>
<dbReference type="FunFam" id="2.10.70.10:FF:000001">
    <property type="entry name" value="Selectin P"/>
    <property type="match status" value="6"/>
</dbReference>
<dbReference type="PROSITE" id="PS50041">
    <property type="entry name" value="C_TYPE_LECTIN_2"/>
    <property type="match status" value="1"/>
</dbReference>
<evidence type="ECO:0000256" key="19">
    <source>
        <dbReference type="ARBA" id="ARBA00044292"/>
    </source>
</evidence>
<keyword evidence="11" id="KW-0106">Calcium</keyword>
<dbReference type="PROSITE" id="PS00615">
    <property type="entry name" value="C_TYPE_LECTIN_1"/>
    <property type="match status" value="1"/>
</dbReference>
<dbReference type="InterPro" id="IPR033991">
    <property type="entry name" value="Selectin_CTLD"/>
</dbReference>
<keyword evidence="8" id="KW-0732">Signal</keyword>
<keyword evidence="15 24" id="KW-1015">Disulfide bond</keyword>
<dbReference type="PROSITE" id="PS50923">
    <property type="entry name" value="SUSHI"/>
    <property type="match status" value="6"/>
</dbReference>
<keyword evidence="30" id="KW-1185">Reference proteome</keyword>
<keyword evidence="14" id="KW-0472">Membrane</keyword>
<evidence type="ECO:0000256" key="11">
    <source>
        <dbReference type="ARBA" id="ARBA00022837"/>
    </source>
</evidence>
<dbReference type="Gene3D" id="2.10.70.10">
    <property type="entry name" value="Complement Module, domain 1"/>
    <property type="match status" value="6"/>
</dbReference>
<reference evidence="29" key="1">
    <citation type="submission" date="2025-08" db="UniProtKB">
        <authorList>
            <consortium name="Ensembl"/>
        </authorList>
    </citation>
    <scope>IDENTIFICATION</scope>
</reference>
<feature type="disulfide bond" evidence="25">
    <location>
        <begin position="502"/>
        <end position="529"/>
    </location>
</feature>
<evidence type="ECO:0000256" key="8">
    <source>
        <dbReference type="ARBA" id="ARBA00022729"/>
    </source>
</evidence>
<evidence type="ECO:0000256" key="2">
    <source>
        <dbReference type="ARBA" id="ARBA00007360"/>
    </source>
</evidence>
<keyword evidence="7" id="KW-0479">Metal-binding</keyword>
<keyword evidence="4 24" id="KW-0245">EGF-like domain</keyword>
<dbReference type="InterPro" id="IPR002396">
    <property type="entry name" value="Selectin_superfamily"/>
</dbReference>
<keyword evidence="9" id="KW-0430">Lectin</keyword>
<feature type="domain" description="C-type lectin" evidence="27">
    <location>
        <begin position="28"/>
        <end position="149"/>
    </location>
</feature>
<keyword evidence="5 25" id="KW-0768">Sushi</keyword>
<dbReference type="GO" id="GO:0046872">
    <property type="term" value="F:metal ion binding"/>
    <property type="evidence" value="ECO:0007669"/>
    <property type="project" value="UniProtKB-KW"/>
</dbReference>
<proteinExistence type="inferred from homology"/>
<dbReference type="PANTHER" id="PTHR19325">
    <property type="entry name" value="COMPLEMENT COMPONENT-RELATED SUSHI DOMAIN-CONTAINING"/>
    <property type="match status" value="1"/>
</dbReference>
<dbReference type="InterPro" id="IPR000742">
    <property type="entry name" value="EGF"/>
</dbReference>
<reference evidence="29" key="2">
    <citation type="submission" date="2025-09" db="UniProtKB">
        <authorList>
            <consortium name="Ensembl"/>
        </authorList>
    </citation>
    <scope>IDENTIFICATION</scope>
</reference>
<dbReference type="InterPro" id="IPR035976">
    <property type="entry name" value="Sushi/SCR/CCP_sf"/>
</dbReference>
<keyword evidence="10" id="KW-0677">Repeat</keyword>
<dbReference type="InterPro" id="IPR016187">
    <property type="entry name" value="CTDL_fold"/>
</dbReference>
<evidence type="ECO:0000256" key="13">
    <source>
        <dbReference type="ARBA" id="ARBA00022989"/>
    </source>
</evidence>
<evidence type="ECO:0000256" key="7">
    <source>
        <dbReference type="ARBA" id="ARBA00022723"/>
    </source>
</evidence>
<comment type="function">
    <text evidence="22">Ca(2+)-dependent receptor for myeloid cells that binds to carbohydrates on neutrophils and monocytes. Mediates the interaction of activated endothelial cells or platelets with leukocytes. The ligand recognized is sialyl-Lewis X. Mediates rapid rolling of leukocyte rolling over vascular surfaces during the initial steps in inflammation through interaction with SELPLG. Mediates cell-cell interactions and cell adhesion via the interaction with integrin alpha-IIb/beta3 (ITGA2B:ITGB3) and integrin alpha-V/beta-3 (ITGAV:ITGB3).</text>
</comment>
<dbReference type="AlphaFoldDB" id="A0A8C8SGB4"/>
<name>A0A8C8SGB4_9SAUR</name>
<feature type="disulfide bond" evidence="25">
    <location>
        <begin position="278"/>
        <end position="305"/>
    </location>
</feature>
<evidence type="ECO:0000256" key="6">
    <source>
        <dbReference type="ARBA" id="ARBA00022692"/>
    </source>
</evidence>
<dbReference type="PROSITE" id="PS50026">
    <property type="entry name" value="EGF_3"/>
    <property type="match status" value="1"/>
</dbReference>
<accession>A0A8C8SGB4</accession>
<evidence type="ECO:0000256" key="12">
    <source>
        <dbReference type="ARBA" id="ARBA00022889"/>
    </source>
</evidence>
<evidence type="ECO:0000256" key="25">
    <source>
        <dbReference type="PROSITE-ProRule" id="PRU00302"/>
    </source>
</evidence>
<keyword evidence="16" id="KW-0325">Glycoprotein</keyword>
<evidence type="ECO:0000256" key="24">
    <source>
        <dbReference type="PROSITE-ProRule" id="PRU00076"/>
    </source>
</evidence>
<dbReference type="Proteomes" id="UP000694393">
    <property type="component" value="Unplaced"/>
</dbReference>
<evidence type="ECO:0000256" key="4">
    <source>
        <dbReference type="ARBA" id="ARBA00022536"/>
    </source>
</evidence>
<keyword evidence="6" id="KW-0812">Transmembrane</keyword>
<dbReference type="InterPro" id="IPR016186">
    <property type="entry name" value="C-type_lectin-like/link_sf"/>
</dbReference>
<evidence type="ECO:0000259" key="27">
    <source>
        <dbReference type="PROSITE" id="PS50041"/>
    </source>
</evidence>
<organism evidence="29 30">
    <name type="scientific">Pelusios castaneus</name>
    <name type="common">West African mud turtle</name>
    <dbReference type="NCBI Taxonomy" id="367368"/>
    <lineage>
        <taxon>Eukaryota</taxon>
        <taxon>Metazoa</taxon>
        <taxon>Chordata</taxon>
        <taxon>Craniata</taxon>
        <taxon>Vertebrata</taxon>
        <taxon>Euteleostomi</taxon>
        <taxon>Archelosauria</taxon>
        <taxon>Testudinata</taxon>
        <taxon>Testudines</taxon>
        <taxon>Pleurodira</taxon>
        <taxon>Pelomedusidae</taxon>
        <taxon>Pelusios</taxon>
    </lineage>
</organism>
<dbReference type="FunFam" id="3.10.100.10:FF:000007">
    <property type="entry name" value="L-selectin"/>
    <property type="match status" value="1"/>
</dbReference>
<comment type="caution">
    <text evidence="24">Lacks conserved residue(s) required for the propagation of feature annotation.</text>
</comment>
<dbReference type="Pfam" id="PF00059">
    <property type="entry name" value="Lectin_C"/>
    <property type="match status" value="1"/>
</dbReference>
<protein>
    <recommendedName>
        <fullName evidence="17">p-selectin</fullName>
    </recommendedName>
    <alternativeName>
        <fullName evidence="18">CD62 antigen-like family member P</fullName>
    </alternativeName>
    <alternativeName>
        <fullName evidence="20">Granule membrane protein 140</fullName>
    </alternativeName>
    <alternativeName>
        <fullName evidence="21">Leukocyte-endothelial cell adhesion molecule 3</fullName>
    </alternativeName>
    <alternativeName>
        <fullName evidence="19">Platelet activation dependent granule-external membrane protein</fullName>
    </alternativeName>
</protein>
<feature type="disulfide bond" evidence="25">
    <location>
        <begin position="216"/>
        <end position="243"/>
    </location>
</feature>
<dbReference type="SUPFAM" id="SSF56436">
    <property type="entry name" value="C-type lectin-like"/>
    <property type="match status" value="1"/>
</dbReference>
<evidence type="ECO:0000256" key="1">
    <source>
        <dbReference type="ARBA" id="ARBA00004251"/>
    </source>
</evidence>
<keyword evidence="13" id="KW-1133">Transmembrane helix</keyword>
<evidence type="ECO:0000313" key="30">
    <source>
        <dbReference type="Proteomes" id="UP000694393"/>
    </source>
</evidence>
<evidence type="ECO:0000256" key="21">
    <source>
        <dbReference type="ARBA" id="ARBA00044355"/>
    </source>
</evidence>
<dbReference type="SUPFAM" id="SSF57535">
    <property type="entry name" value="Complement control module/SCR domain"/>
    <property type="match status" value="6"/>
</dbReference>
<feature type="domain" description="Sushi" evidence="28">
    <location>
        <begin position="246"/>
        <end position="307"/>
    </location>
</feature>
<dbReference type="InterPro" id="IPR000436">
    <property type="entry name" value="Sushi_SCR_CCP_dom"/>
</dbReference>
<evidence type="ECO:0000256" key="17">
    <source>
        <dbReference type="ARBA" id="ARBA00044174"/>
    </source>
</evidence>
<feature type="domain" description="Sushi" evidence="28">
    <location>
        <begin position="536"/>
        <end position="598"/>
    </location>
</feature>
<dbReference type="CDD" id="cd03592">
    <property type="entry name" value="CLECT_selectins_like"/>
    <property type="match status" value="1"/>
</dbReference>
<evidence type="ECO:0000256" key="3">
    <source>
        <dbReference type="ARBA" id="ARBA00022475"/>
    </source>
</evidence>
<feature type="domain" description="Sushi" evidence="28">
    <location>
        <begin position="599"/>
        <end position="660"/>
    </location>
</feature>
<dbReference type="InterPro" id="IPR050350">
    <property type="entry name" value="Compl-Cell_Adhes-Reg"/>
</dbReference>
<comment type="subcellular location">
    <subcellularLocation>
        <location evidence="1">Cell membrane</location>
        <topology evidence="1">Single-pass type I membrane protein</topology>
    </subcellularLocation>
</comment>
<evidence type="ECO:0000256" key="9">
    <source>
        <dbReference type="ARBA" id="ARBA00022734"/>
    </source>
</evidence>
<dbReference type="GO" id="GO:0030246">
    <property type="term" value="F:carbohydrate binding"/>
    <property type="evidence" value="ECO:0007669"/>
    <property type="project" value="UniProtKB-KW"/>
</dbReference>
<comment type="similarity">
    <text evidence="2">Belongs to the selectin/LECAM family.</text>
</comment>
<dbReference type="PANTHER" id="PTHR19325:SF484">
    <property type="entry name" value="P-SELECTIN"/>
    <property type="match status" value="1"/>
</dbReference>
<evidence type="ECO:0000256" key="10">
    <source>
        <dbReference type="ARBA" id="ARBA00022737"/>
    </source>
</evidence>
<feature type="domain" description="Sushi" evidence="28">
    <location>
        <begin position="470"/>
        <end position="531"/>
    </location>
</feature>
<dbReference type="InterPro" id="IPR018378">
    <property type="entry name" value="C-type_lectin_CS"/>
</dbReference>
<evidence type="ECO:0000256" key="15">
    <source>
        <dbReference type="ARBA" id="ARBA00023157"/>
    </source>
</evidence>
<evidence type="ECO:0000259" key="28">
    <source>
        <dbReference type="PROSITE" id="PS50923"/>
    </source>
</evidence>
<feature type="domain" description="Sushi" evidence="28">
    <location>
        <begin position="408"/>
        <end position="469"/>
    </location>
</feature>
<dbReference type="SMART" id="SM00034">
    <property type="entry name" value="CLECT"/>
    <property type="match status" value="1"/>
</dbReference>
<evidence type="ECO:0000256" key="20">
    <source>
        <dbReference type="ARBA" id="ARBA00044337"/>
    </source>
</evidence>
<feature type="disulfide bond" evidence="25">
    <location>
        <begin position="440"/>
        <end position="467"/>
    </location>
</feature>
<evidence type="ECO:0000256" key="23">
    <source>
        <dbReference type="ARBA" id="ARBA00046840"/>
    </source>
</evidence>
<dbReference type="Gene3D" id="2.10.25.10">
    <property type="entry name" value="Laminin"/>
    <property type="match status" value="1"/>
</dbReference>
<feature type="disulfide bond" evidence="24">
    <location>
        <begin position="175"/>
        <end position="184"/>
    </location>
</feature>
<dbReference type="GO" id="GO:0005886">
    <property type="term" value="C:plasma membrane"/>
    <property type="evidence" value="ECO:0007669"/>
    <property type="project" value="UniProtKB-SubCell"/>
</dbReference>
<feature type="disulfide bond" evidence="25">
    <location>
        <begin position="631"/>
        <end position="658"/>
    </location>
</feature>
<evidence type="ECO:0000256" key="14">
    <source>
        <dbReference type="ARBA" id="ARBA00023136"/>
    </source>
</evidence>
<sequence length="717" mass="79675">GLKCKTAIQSQRIHVWPLCPLLVTQREVGAWIYHYGDKSDYTWDVARNFCQTFYTDLVAIQNREEIAHLSSEIPHHKNYYWIGIRKINNVWTWVGTKKALTKAAKNWARGEPNNKGKSQDCVEMYIGREKENGKWNDEPCHKKKRALCYQASCQHSSCNQRGECVETIGNYTCDCYPGFYGPECEHVVKCNRLDPGPTCNHPLGEFSYNTTCKFQCKDGFELRGPDMLKCLASGNWTASAPECAAVTCPVLAAPRRGQLNCSHWHGAFMYNSTCVFSCETGFVRNGPEMLECTALGDWTGSPPRCEGRYSVLTGVINVHGGASMIPEALPMAAQLCPCGGGEMLRSRGCSMPCRATAPHCSAPSQIICTWCNTVSGRERRAPSGGINFTFHLWHLQTFSLYSFAIPAIKCPALDSPERGQLNCSHWHGDFMYNSTCTFFCEMGFVRNGPDTLECTALGEWTGYPPLCEAIKCPVLTSPVRGQLNCTHWHGDFTYNSTCAFYCEMGFVRNGPEMLECTALGEWTGHPPLCEGRLLTVGCCPPLDTPVRGRLNCSHWHGDFTYNSTCAFSCEMGFMRNGPEMLECTTQGGWTGHPPRCEAVKCPVLATPSRGRLNCSHWHGDFTYNSTCIFACETGFVRNGPDVLECAATGNWTGRSPLCEGTGTALTLGCLACMLWSWCDTRHLFHSTPDLFSFLAPRGVSYTCGKSPSSPLLHQQWD</sequence>
<evidence type="ECO:0000256" key="5">
    <source>
        <dbReference type="ARBA" id="ARBA00022659"/>
    </source>
</evidence>
<dbReference type="CDD" id="cd00033">
    <property type="entry name" value="CCP"/>
    <property type="match status" value="6"/>
</dbReference>
<dbReference type="InterPro" id="IPR001304">
    <property type="entry name" value="C-type_lectin-like"/>
</dbReference>
<feature type="domain" description="Sushi" evidence="28">
    <location>
        <begin position="188"/>
        <end position="245"/>
    </location>
</feature>
<evidence type="ECO:0000259" key="26">
    <source>
        <dbReference type="PROSITE" id="PS50026"/>
    </source>
</evidence>
<dbReference type="FunFam" id="2.10.25.10:FF:000176">
    <property type="entry name" value="Selectin P"/>
    <property type="match status" value="1"/>
</dbReference>
<feature type="domain" description="EGF-like" evidence="26">
    <location>
        <begin position="149"/>
        <end position="185"/>
    </location>
</feature>
<evidence type="ECO:0000256" key="16">
    <source>
        <dbReference type="ARBA" id="ARBA00023180"/>
    </source>
</evidence>
<dbReference type="GO" id="GO:0007155">
    <property type="term" value="P:cell adhesion"/>
    <property type="evidence" value="ECO:0007669"/>
    <property type="project" value="UniProtKB-KW"/>
</dbReference>
<feature type="disulfide bond" evidence="25">
    <location>
        <begin position="569"/>
        <end position="596"/>
    </location>
</feature>
<dbReference type="PROSITE" id="PS00022">
    <property type="entry name" value="EGF_1"/>
    <property type="match status" value="1"/>
</dbReference>
<evidence type="ECO:0000256" key="22">
    <source>
        <dbReference type="ARBA" id="ARBA00045502"/>
    </source>
</evidence>
<evidence type="ECO:0000313" key="29">
    <source>
        <dbReference type="Ensembl" id="ENSPCEP00000019298.1"/>
    </source>
</evidence>
<dbReference type="Ensembl" id="ENSPCET00000019955.1">
    <property type="protein sequence ID" value="ENSPCEP00000019298.1"/>
    <property type="gene ID" value="ENSPCEG00000015009.1"/>
</dbReference>
<dbReference type="Pfam" id="PF00084">
    <property type="entry name" value="Sushi"/>
    <property type="match status" value="6"/>
</dbReference>
<keyword evidence="12" id="KW-0130">Cell adhesion</keyword>
<dbReference type="SMART" id="SM00032">
    <property type="entry name" value="CCP"/>
    <property type="match status" value="6"/>
</dbReference>
<comment type="subunit">
    <text evidence="23">Interacts with SNX17. Interacts with SELPLG/PSGL1 and PODXL2 and mediates neutrophil adhesion and leukocyte rolling. This interaction requires the sialyl-Lewis X epitope of SELPLG and PODXL2, and specific tyrosine sulfation on SELPLG. Interacts (via C-type lectin domain) with alpha-IIb/beta3 integrin ITGA2B:ITGB3 and alpha-V/beta-3 integrin ITGAV:ITGB3. Interacts with alpha5/beta1 integrin ITGA5:ITGB1 and alpha4/beta1 integrin ITGA4:ITGB.</text>
</comment>
<evidence type="ECO:0000256" key="18">
    <source>
        <dbReference type="ARBA" id="ARBA00044221"/>
    </source>
</evidence>